<evidence type="ECO:0000259" key="15">
    <source>
        <dbReference type="PROSITE" id="PS50090"/>
    </source>
</evidence>
<evidence type="ECO:0008006" key="21">
    <source>
        <dbReference type="Google" id="ProtNLM"/>
    </source>
</evidence>
<dbReference type="RefSeq" id="XP_022665576.1">
    <property type="nucleotide sequence ID" value="XM_022809841.1"/>
</dbReference>
<dbReference type="GO" id="GO:0005524">
    <property type="term" value="F:ATP binding"/>
    <property type="evidence" value="ECO:0007669"/>
    <property type="project" value="UniProtKB-KW"/>
</dbReference>
<dbReference type="GO" id="GO:0003677">
    <property type="term" value="F:DNA binding"/>
    <property type="evidence" value="ECO:0007669"/>
    <property type="project" value="UniProtKB-KW"/>
</dbReference>
<dbReference type="EnsemblMetazoa" id="XM_022809840">
    <property type="protein sequence ID" value="XP_022665575"/>
    <property type="gene ID" value="LOC111252273"/>
</dbReference>
<dbReference type="PANTHER" id="PTHR45685:SF1">
    <property type="entry name" value="HELICASE SRCAP"/>
    <property type="match status" value="1"/>
</dbReference>
<feature type="compositionally biased region" description="Polar residues" evidence="14">
    <location>
        <begin position="23"/>
        <end position="32"/>
    </location>
</feature>
<dbReference type="GO" id="GO:0042393">
    <property type="term" value="F:histone binding"/>
    <property type="evidence" value="ECO:0007669"/>
    <property type="project" value="TreeGrafter"/>
</dbReference>
<dbReference type="InterPro" id="IPR049730">
    <property type="entry name" value="SNF2/RAD54-like_C"/>
</dbReference>
<evidence type="ECO:0000256" key="2">
    <source>
        <dbReference type="ARBA" id="ARBA00009220"/>
    </source>
</evidence>
<dbReference type="FunFam" id="3.40.50.10810:FF:000005">
    <property type="entry name" value="Photoperiod-independent early flowering 1"/>
    <property type="match status" value="1"/>
</dbReference>
<feature type="compositionally biased region" description="Low complexity" evidence="14">
    <location>
        <begin position="45"/>
        <end position="58"/>
    </location>
</feature>
<dbReference type="Pfam" id="PF00176">
    <property type="entry name" value="SNF2-rel_dom"/>
    <property type="match status" value="1"/>
</dbReference>
<evidence type="ECO:0000259" key="17">
    <source>
        <dbReference type="PROSITE" id="PS51194"/>
    </source>
</evidence>
<feature type="compositionally biased region" description="Basic and acidic residues" evidence="14">
    <location>
        <begin position="571"/>
        <end position="588"/>
    </location>
</feature>
<keyword evidence="7" id="KW-0067">ATP-binding</keyword>
<dbReference type="GO" id="GO:0004386">
    <property type="term" value="F:helicase activity"/>
    <property type="evidence" value="ECO:0007669"/>
    <property type="project" value="UniProtKB-KW"/>
</dbReference>
<dbReference type="InterPro" id="IPR050520">
    <property type="entry name" value="INO80/SWR1_helicase"/>
</dbReference>
<dbReference type="PANTHER" id="PTHR45685">
    <property type="entry name" value="HELICASE SRCAP-RELATED"/>
    <property type="match status" value="1"/>
</dbReference>
<dbReference type="InterPro" id="IPR000330">
    <property type="entry name" value="SNF2_N"/>
</dbReference>
<dbReference type="InterPro" id="IPR001650">
    <property type="entry name" value="Helicase_C-like"/>
</dbReference>
<protein>
    <recommendedName>
        <fullName evidence="21">Helicase domino</fullName>
    </recommendedName>
</protein>
<dbReference type="PROSITE" id="PS50090">
    <property type="entry name" value="MYB_LIKE"/>
    <property type="match status" value="1"/>
</dbReference>
<dbReference type="CDD" id="cd18793">
    <property type="entry name" value="SF2_C_SNF"/>
    <property type="match status" value="1"/>
</dbReference>
<feature type="domain" description="HSA" evidence="18">
    <location>
        <begin position="277"/>
        <end position="349"/>
    </location>
</feature>
<dbReference type="KEGG" id="vde:111252273"/>
<feature type="compositionally biased region" description="Basic and acidic residues" evidence="14">
    <location>
        <begin position="445"/>
        <end position="461"/>
    </location>
</feature>
<dbReference type="FunCoup" id="A0A7M7KLQ7">
    <property type="interactions" value="1639"/>
</dbReference>
<dbReference type="Pfam" id="PF00271">
    <property type="entry name" value="Helicase_C"/>
    <property type="match status" value="1"/>
</dbReference>
<feature type="region of interest" description="Disordered" evidence="14">
    <location>
        <begin position="1865"/>
        <end position="1983"/>
    </location>
</feature>
<feature type="region of interest" description="Disordered" evidence="14">
    <location>
        <begin position="481"/>
        <end position="598"/>
    </location>
</feature>
<dbReference type="InterPro" id="IPR027417">
    <property type="entry name" value="P-loop_NTPase"/>
</dbReference>
<keyword evidence="10" id="KW-0238">DNA-binding</keyword>
<dbReference type="CDD" id="cd00167">
    <property type="entry name" value="SANT"/>
    <property type="match status" value="1"/>
</dbReference>
<dbReference type="PROSITE" id="PS51194">
    <property type="entry name" value="HELICASE_CTER"/>
    <property type="match status" value="1"/>
</dbReference>
<dbReference type="Pfam" id="PF07529">
    <property type="entry name" value="HSA"/>
    <property type="match status" value="1"/>
</dbReference>
<dbReference type="PROSITE" id="PS51204">
    <property type="entry name" value="HSA"/>
    <property type="match status" value="1"/>
</dbReference>
<keyword evidence="6" id="KW-0347">Helicase</keyword>
<dbReference type="GO" id="GO:0010468">
    <property type="term" value="P:regulation of gene expression"/>
    <property type="evidence" value="ECO:0007669"/>
    <property type="project" value="UniProtKB-ARBA"/>
</dbReference>
<evidence type="ECO:0000256" key="5">
    <source>
        <dbReference type="ARBA" id="ARBA00022801"/>
    </source>
</evidence>
<evidence type="ECO:0000256" key="8">
    <source>
        <dbReference type="ARBA" id="ARBA00022853"/>
    </source>
</evidence>
<dbReference type="FunFam" id="3.40.50.300:FF:000529">
    <property type="entry name" value="helicase SRCAP isoform X1"/>
    <property type="match status" value="1"/>
</dbReference>
<feature type="compositionally biased region" description="Basic and acidic residues" evidence="14">
    <location>
        <begin position="1888"/>
        <end position="1916"/>
    </location>
</feature>
<dbReference type="FunFam" id="1.20.120.850:FF:000012">
    <property type="entry name" value="protein PHOTOPERIOD-INDEPENDENT EARLY FLOWERING 1 isoform X3"/>
    <property type="match status" value="1"/>
</dbReference>
<feature type="region of interest" description="Disordered" evidence="14">
    <location>
        <begin position="216"/>
        <end position="243"/>
    </location>
</feature>
<dbReference type="RefSeq" id="XP_022665574.1">
    <property type="nucleotide sequence ID" value="XM_022809839.1"/>
</dbReference>
<feature type="region of interest" description="Disordered" evidence="14">
    <location>
        <begin position="2884"/>
        <end position="2914"/>
    </location>
</feature>
<keyword evidence="8" id="KW-0156">Chromatin regulator</keyword>
<feature type="compositionally biased region" description="Basic and acidic residues" evidence="14">
    <location>
        <begin position="62"/>
        <end position="79"/>
    </location>
</feature>
<feature type="coiled-coil region" evidence="13">
    <location>
        <begin position="1674"/>
        <end position="1724"/>
    </location>
</feature>
<evidence type="ECO:0000313" key="19">
    <source>
        <dbReference type="EnsemblMetazoa" id="XP_022665576"/>
    </source>
</evidence>
<keyword evidence="9" id="KW-0805">Transcription regulation</keyword>
<dbReference type="EnsemblMetazoa" id="XM_022809842">
    <property type="protein sequence ID" value="XP_022665577"/>
    <property type="gene ID" value="LOC111252273"/>
</dbReference>
<feature type="domain" description="Helicase C-terminal" evidence="17">
    <location>
        <begin position="1487"/>
        <end position="1637"/>
    </location>
</feature>
<keyword evidence="13" id="KW-0175">Coiled coil</keyword>
<feature type="compositionally biased region" description="Acidic residues" evidence="14">
    <location>
        <begin position="428"/>
        <end position="444"/>
    </location>
</feature>
<evidence type="ECO:0000259" key="16">
    <source>
        <dbReference type="PROSITE" id="PS51192"/>
    </source>
</evidence>
<feature type="compositionally biased region" description="Low complexity" evidence="14">
    <location>
        <begin position="1955"/>
        <end position="1970"/>
    </location>
</feature>
<dbReference type="InterPro" id="IPR001005">
    <property type="entry name" value="SANT/Myb"/>
</dbReference>
<feature type="domain" description="Helicase ATP-binding" evidence="16">
    <location>
        <begin position="646"/>
        <end position="811"/>
    </location>
</feature>
<organism evidence="19 20">
    <name type="scientific">Varroa destructor</name>
    <name type="common">Honeybee mite</name>
    <dbReference type="NCBI Taxonomy" id="109461"/>
    <lineage>
        <taxon>Eukaryota</taxon>
        <taxon>Metazoa</taxon>
        <taxon>Ecdysozoa</taxon>
        <taxon>Arthropoda</taxon>
        <taxon>Chelicerata</taxon>
        <taxon>Arachnida</taxon>
        <taxon>Acari</taxon>
        <taxon>Parasitiformes</taxon>
        <taxon>Mesostigmata</taxon>
        <taxon>Gamasina</taxon>
        <taxon>Dermanyssoidea</taxon>
        <taxon>Varroidae</taxon>
        <taxon>Varroa</taxon>
    </lineage>
</organism>
<dbReference type="OrthoDB" id="372624at2759"/>
<dbReference type="SMART" id="SM00717">
    <property type="entry name" value="SANT"/>
    <property type="match status" value="1"/>
</dbReference>
<dbReference type="Gene3D" id="3.40.50.300">
    <property type="entry name" value="P-loop containing nucleotide triphosphate hydrolases"/>
    <property type="match status" value="1"/>
</dbReference>
<evidence type="ECO:0000256" key="10">
    <source>
        <dbReference type="ARBA" id="ARBA00023125"/>
    </source>
</evidence>
<dbReference type="GO" id="GO:0140096">
    <property type="term" value="F:catalytic activity, acting on a protein"/>
    <property type="evidence" value="ECO:0007669"/>
    <property type="project" value="UniProtKB-ARBA"/>
</dbReference>
<dbReference type="RefSeq" id="XP_022665577.1">
    <property type="nucleotide sequence ID" value="XM_022809842.1"/>
</dbReference>
<evidence type="ECO:0000256" key="3">
    <source>
        <dbReference type="ARBA" id="ARBA00022553"/>
    </source>
</evidence>
<dbReference type="Proteomes" id="UP000594260">
    <property type="component" value="Unplaced"/>
</dbReference>
<evidence type="ECO:0000256" key="11">
    <source>
        <dbReference type="ARBA" id="ARBA00023163"/>
    </source>
</evidence>
<feature type="region of interest" description="Disordered" evidence="14">
    <location>
        <begin position="1"/>
        <end position="79"/>
    </location>
</feature>
<dbReference type="SMART" id="SM00487">
    <property type="entry name" value="DEXDc"/>
    <property type="match status" value="1"/>
</dbReference>
<dbReference type="SUPFAM" id="SSF52540">
    <property type="entry name" value="P-loop containing nucleoside triphosphate hydrolases"/>
    <property type="match status" value="3"/>
</dbReference>
<feature type="region of interest" description="Disordered" evidence="14">
    <location>
        <begin position="2184"/>
        <end position="2226"/>
    </location>
</feature>
<dbReference type="InParanoid" id="A0A7M7KLQ7"/>
<dbReference type="InterPro" id="IPR038718">
    <property type="entry name" value="SNF2-like_sf"/>
</dbReference>
<dbReference type="GeneID" id="111252273"/>
<dbReference type="GO" id="GO:0006338">
    <property type="term" value="P:chromatin remodeling"/>
    <property type="evidence" value="ECO:0007669"/>
    <property type="project" value="UniProtKB-ARBA"/>
</dbReference>
<evidence type="ECO:0000256" key="7">
    <source>
        <dbReference type="ARBA" id="ARBA00022840"/>
    </source>
</evidence>
<comment type="similarity">
    <text evidence="2">Belongs to the SNF2/RAD54 helicase family. SWR1 subfamily.</text>
</comment>
<dbReference type="GO" id="GO:0016887">
    <property type="term" value="F:ATP hydrolysis activity"/>
    <property type="evidence" value="ECO:0007669"/>
    <property type="project" value="TreeGrafter"/>
</dbReference>
<evidence type="ECO:0000256" key="14">
    <source>
        <dbReference type="SAM" id="MobiDB-lite"/>
    </source>
</evidence>
<evidence type="ECO:0000256" key="6">
    <source>
        <dbReference type="ARBA" id="ARBA00022806"/>
    </source>
</evidence>
<dbReference type="SMART" id="SM00490">
    <property type="entry name" value="HELICc"/>
    <property type="match status" value="1"/>
</dbReference>
<dbReference type="EnsemblMetazoa" id="XM_022809838">
    <property type="protein sequence ID" value="XP_022665573"/>
    <property type="gene ID" value="LOC111252273"/>
</dbReference>
<dbReference type="RefSeq" id="XP_022665575.1">
    <property type="nucleotide sequence ID" value="XM_022809840.1"/>
</dbReference>
<dbReference type="EnsemblMetazoa" id="XM_022809839">
    <property type="protein sequence ID" value="XP_022665574"/>
    <property type="gene ID" value="LOC111252273"/>
</dbReference>
<name>A0A7M7KLQ7_VARDE</name>
<dbReference type="OMA" id="MVNCCAS"/>
<feature type="compositionally biased region" description="Basic and acidic residues" evidence="14">
    <location>
        <begin position="481"/>
        <end position="491"/>
    </location>
</feature>
<dbReference type="InterPro" id="IPR014012">
    <property type="entry name" value="HSA_dom"/>
</dbReference>
<keyword evidence="5" id="KW-0378">Hydrolase</keyword>
<evidence type="ECO:0000256" key="1">
    <source>
        <dbReference type="ARBA" id="ARBA00004123"/>
    </source>
</evidence>
<dbReference type="CTD" id="45655"/>
<evidence type="ECO:0000256" key="4">
    <source>
        <dbReference type="ARBA" id="ARBA00022741"/>
    </source>
</evidence>
<reference evidence="19" key="1">
    <citation type="submission" date="2021-01" db="UniProtKB">
        <authorList>
            <consortium name="EnsemblMetazoa"/>
        </authorList>
    </citation>
    <scope>IDENTIFICATION</scope>
</reference>
<keyword evidence="3" id="KW-0597">Phosphoprotein</keyword>
<dbReference type="Gene3D" id="1.20.120.850">
    <property type="entry name" value="SWI2/SNF2 ATPases, N-terminal domain"/>
    <property type="match status" value="1"/>
</dbReference>
<feature type="domain" description="Myb-like" evidence="15">
    <location>
        <begin position="1978"/>
        <end position="2048"/>
    </location>
</feature>
<dbReference type="PROSITE" id="PS51192">
    <property type="entry name" value="HELICASE_ATP_BIND_1"/>
    <property type="match status" value="1"/>
</dbReference>
<feature type="region of interest" description="Disordered" evidence="14">
    <location>
        <begin position="407"/>
        <end position="469"/>
    </location>
</feature>
<evidence type="ECO:0000256" key="12">
    <source>
        <dbReference type="ARBA" id="ARBA00023242"/>
    </source>
</evidence>
<dbReference type="GO" id="GO:0000812">
    <property type="term" value="C:Swr1 complex"/>
    <property type="evidence" value="ECO:0007669"/>
    <property type="project" value="TreeGrafter"/>
</dbReference>
<keyword evidence="11" id="KW-0804">Transcription</keyword>
<dbReference type="RefSeq" id="XP_022665573.1">
    <property type="nucleotide sequence ID" value="XM_022809838.1"/>
</dbReference>
<evidence type="ECO:0000256" key="9">
    <source>
        <dbReference type="ARBA" id="ARBA00023015"/>
    </source>
</evidence>
<dbReference type="InterPro" id="IPR014001">
    <property type="entry name" value="Helicase_ATP-bd"/>
</dbReference>
<dbReference type="Gene3D" id="3.40.50.10810">
    <property type="entry name" value="Tandem AAA-ATPase domain"/>
    <property type="match status" value="1"/>
</dbReference>
<dbReference type="CDD" id="cd18003">
    <property type="entry name" value="DEXQc_SRCAP"/>
    <property type="match status" value="1"/>
</dbReference>
<proteinExistence type="inferred from homology"/>
<dbReference type="GO" id="GO:0010557">
    <property type="term" value="P:positive regulation of macromolecule biosynthetic process"/>
    <property type="evidence" value="ECO:0007669"/>
    <property type="project" value="UniProtKB-ARBA"/>
</dbReference>
<feature type="compositionally biased region" description="Low complexity" evidence="14">
    <location>
        <begin position="2184"/>
        <end position="2224"/>
    </location>
</feature>
<dbReference type="Gene3D" id="1.10.10.60">
    <property type="entry name" value="Homeodomain-like"/>
    <property type="match status" value="1"/>
</dbReference>
<sequence>MSCHAAKALAVKTASDTPEAAATVSSQNNQTVPPASAADDHDAHTSSSPGQPQSQTQTAAETAERDVATAGDAKPHADGEIGATIKRTSAQVISKDEPLAVKKRRVIELKTAELLGNKDKYYDNLGEIYFLKDGGQLMDLLGWLRKPTPSYLEYLRTRLLDPVEDEPQRILNVKASSDGGRGVRIGTPVATPPATPILTLGGRATGREIRDHHHHNASATNHGHSGSNASVPSDGRTSPSISVCSGDELAERAKHEAHVLQRVAALRKVGLWAQQRLPKVQEPPRAKAHWDYLLEEMKWMSNDFAQERKLKKAIARKCARMCQKYHQEKELRAQRAERDEQQRIRKLAATIAKDVKTFWSNAEKLLEFRIHTKVAAKRKEALDLQLNLLVDRTEKFSDQIRDKLAVDTPSGTAAPSVADTMSDVQERDNDDDFVEDSSEEDDEETIAKQERREKVDHKQELNELEGDNALSVEELLAKYYSQHEDARETGDRSGTPSDESMDEDVDDDDNGGDEDDEDNEEDDDDDEESAEENGKDEVMEDGASQRMDASENADAETQDKDKTISMSSDATEIKEKPQVVESCKEHTGGTDTPEEDEDKLGGLTAVAEKFQPKGLDLATAQVKTPVPFLLKHTLREYQHVGLDWLVAMCEQRLNGILADEMGLGKTIQTISLLAHLACERGVWGPHLVVVPTSVMLNWEMEFKKWCPGFKILTYYGSVKERKAKRIGWTKKNTFHVCITSYKLVVQDHAAFRRKPWYYLILDEAQNIKNFKSQRWQLLVNFQAERRLLLTGTPLQNTLMELWSLMHFLMPHLFESHKEFREWFANPLTGMVEGSSEYNEALVKRLHRVLRPFLLRRLKSEVEQQMPQKYEHILMCRLSKRQRFLYDDFMSQGKTRETLASGKLLSVLNVLMQLRKVCNHPALFEPRPVSSPFRMEGLVYRVPSLLLHMESPLKTLFASLNLHLADLELVLTAFAAHRIKKFQTTPQYIEGAENHPATPPRCPSGKIRLHIRTTTTPATAQVPRPPVLAQVGTTAGRVVSGQLRAASTSQTGRIVMLGQRPDAAQGQTTHAQPVTFQLVQKAQGGQAGQLGTPQSPMTLHVQQTGTSRTATGALHRIVQTTSGQHILLTTAPQPATGATTAGTTAAAAIRPGGLVRMPVAGAGQVQTAQNPALQAVQSQRPQSLLSPHKPVVTTVGSSVGVIPQTIASRPPTPVAAGTPPRSIIATTSHALVAGQKTTTGGQMALTGAASAASAVAAQRKVAAAVASSAAAAGGAVGGSGVATTGGEKTPFFIDSLEKKRRTIYQGKLKLLGRINNMRCAPGPVYGQDLIEAVSVTNLEDRVPPTPPKRVAPLQTPYPEEVPEHAVRRAPYGTGVGHLYTQNIHSHTSWWSDTNALRELVPSPDLLWEQYEAQWNQFLCIHPRVSAPPIEMHASHPPPHLINGWRQAEARMRQELRPKLDLLARIGARQQTQFPDRRLIQFDCGKLQTLDQLLVQLKSGGHRVLIFTQMARMLDVLEEFLTMHGHTYLRLDGATDIEQRQVLVERFNSDKRLFCFILSTRSGGVGLNLTGADTVVFYDSDWNPTMDAQAQDRCHRIGQTRDVHIYRLVSERTVEENILRKANQKRMLGELAIEGGNFTTSFFRSNTITDLFEDQTIECTTVKKEVSEEEETPMTSAELRREQEDFERTLNQVEEEADAKAAKRARAEASADLAEFDEEIAYQENRNLGTEETEEERVLMSQLNNVEKYALRFLETQHDFEDLKQAEEQVEAQKREWMLNRLQSQKEREEAMKETPPLISYKRPHSPQEAFLGLRDSTVALPLWAPPTPPAGDDDVYVDNAQLYLYDSEQMPENALPPVYVRKNASKRLRTDSTASGTPLLRRGGLSKAGRAESHGGPKSLFDRPSDVLVKLRKEAKMLKLKRQPPTSGPLMAQRTQATQPPITGPAGSPTPPGAPATPGQPTTPATSTGTPRRQAETTAPEGNQVEWTISEDWAILQVIQHLQELPSSLTILSPGHLPNWDLVADLLNSSVARVYRSPKQCRNRFENVLAPREEGRPNAPITAYDKKSVKKALKQKTGRLIKTGSLFAADSNASFNNMYTSRFDVIKTVSVHHAPALRPVFANTAQPNGRNTKHAAVMAEHGVNYDNPQHPQTLAKLREERVRKEKGTKATTAVTQQQQQQVQHQVQQPAQAQQHQQAQQQPQQQQQQPQQQQSQQSQQSHVQQQAGATAMVSAPAVATAQFTTSGVVARAMPNAGATIPQSQNSATTTTGTSIVTSATSVAHTTVPSVMAVVGGVGGVTSAHQVTPATEAQKIVTNAQPQPIVAVRSSTPIRTTQLMAATPVVSVTSLSQAQLQAAAQRSMANRSVTPSQQLQFQAIKHSTLIRQQGTGATVRTSGEPGGQMKRIQQVVTSQAIKVTSQVAPGQLVTHTTQAGVAKVGPLGQIVGQVGQTVKTATGARTVVNESELTQLLKRNQTGQQKILATGATLVKPSGVPLPVSAVTVTGITLPVAAATAAAQAAKGGPSSSGGQQRIVFQQVKKQQQLQQGTTSGAKTVSSGGLQTTTVQIVHQQPGTSGIGGTQTQSSQAIKPVAVSQIIKHVLPSGQQSNYVLTTTSSAGSSTASSMGAMGVTGMGGSAHAQSAQTQLFTALQQGVKSGGVATVTLTAPSSTGAPTRILTVQGQPKAVLGKQHGTETAVVQIPMSSVGSVNPMAVQAAIQVARAQQAAVAAAQGKAPQGLPYTMRIRHSTPQQHQAAQQVAAAQAAAQQAQHHAVTATTAQAVAQVTQAAQATSVQAASSATSGSVSTSSGAAAGLVTSVHQTSAAGAGGGASTGNTSGAQVVTHQVVTTQQVQAQTQNVQAVSQAIVVQHQAAHQTIVTTTAAAQQQQQHQQHQLVSTATTATTSTSNNSAQPPQG</sequence>
<feature type="compositionally biased region" description="Polar residues" evidence="14">
    <location>
        <begin position="217"/>
        <end position="243"/>
    </location>
</feature>
<accession>A0A7M7KLQ7</accession>
<evidence type="ECO:0000259" key="18">
    <source>
        <dbReference type="PROSITE" id="PS51204"/>
    </source>
</evidence>
<keyword evidence="4" id="KW-0547">Nucleotide-binding</keyword>
<keyword evidence="12" id="KW-0539">Nucleus</keyword>
<comment type="subcellular location">
    <subcellularLocation>
        <location evidence="1">Nucleus</location>
    </subcellularLocation>
</comment>
<dbReference type="EnsemblMetazoa" id="XM_022809841">
    <property type="protein sequence ID" value="XP_022665576"/>
    <property type="gene ID" value="LOC111252273"/>
</dbReference>
<feature type="compositionally biased region" description="Acidic residues" evidence="14">
    <location>
        <begin position="499"/>
        <end position="531"/>
    </location>
</feature>
<evidence type="ECO:0000256" key="13">
    <source>
        <dbReference type="SAM" id="Coils"/>
    </source>
</evidence>
<evidence type="ECO:0000313" key="20">
    <source>
        <dbReference type="Proteomes" id="UP000594260"/>
    </source>
</evidence>
<keyword evidence="20" id="KW-1185">Reference proteome</keyword>
<dbReference type="SMART" id="SM00573">
    <property type="entry name" value="HSA"/>
    <property type="match status" value="1"/>
</dbReference>